<dbReference type="SUPFAM" id="SSF47616">
    <property type="entry name" value="GST C-terminal domain-like"/>
    <property type="match status" value="1"/>
</dbReference>
<evidence type="ECO:0000259" key="1">
    <source>
        <dbReference type="PROSITE" id="PS50404"/>
    </source>
</evidence>
<dbReference type="PROSITE" id="PS50404">
    <property type="entry name" value="GST_NTER"/>
    <property type="match status" value="1"/>
</dbReference>
<evidence type="ECO:0000313" key="3">
    <source>
        <dbReference type="Proteomes" id="UP001235760"/>
    </source>
</evidence>
<dbReference type="InterPro" id="IPR040079">
    <property type="entry name" value="Glutathione_S-Trfase"/>
</dbReference>
<feature type="domain" description="GST N-terminal" evidence="1">
    <location>
        <begin position="2"/>
        <end position="92"/>
    </location>
</feature>
<dbReference type="PANTHER" id="PTHR42673">
    <property type="entry name" value="MALEYLACETOACETATE ISOMERASE"/>
    <property type="match status" value="1"/>
</dbReference>
<dbReference type="InterPro" id="IPR036249">
    <property type="entry name" value="Thioredoxin-like_sf"/>
</dbReference>
<dbReference type="Pfam" id="PF13409">
    <property type="entry name" value="GST_N_2"/>
    <property type="match status" value="1"/>
</dbReference>
<dbReference type="Gene3D" id="1.20.1050.10">
    <property type="match status" value="1"/>
</dbReference>
<dbReference type="SFLD" id="SFLDS00019">
    <property type="entry name" value="Glutathione_Transferase_(cytos"/>
    <property type="match status" value="1"/>
</dbReference>
<dbReference type="Proteomes" id="UP001235760">
    <property type="component" value="Unassembled WGS sequence"/>
</dbReference>
<dbReference type="SUPFAM" id="SSF52833">
    <property type="entry name" value="Thioredoxin-like"/>
    <property type="match status" value="1"/>
</dbReference>
<dbReference type="CDD" id="cd03043">
    <property type="entry name" value="GST_N_1"/>
    <property type="match status" value="1"/>
</dbReference>
<organism evidence="2 3">
    <name type="scientific">Leptothrix discophora</name>
    <dbReference type="NCBI Taxonomy" id="89"/>
    <lineage>
        <taxon>Bacteria</taxon>
        <taxon>Pseudomonadati</taxon>
        <taxon>Pseudomonadota</taxon>
        <taxon>Betaproteobacteria</taxon>
        <taxon>Burkholderiales</taxon>
        <taxon>Sphaerotilaceae</taxon>
        <taxon>Leptothrix</taxon>
    </lineage>
</organism>
<comment type="caution">
    <text evidence="2">The sequence shown here is derived from an EMBL/GenBank/DDBJ whole genome shotgun (WGS) entry which is preliminary data.</text>
</comment>
<proteinExistence type="predicted"/>
<reference evidence="2 3" key="1">
    <citation type="submission" date="2023-08" db="EMBL/GenBank/DDBJ databases">
        <authorList>
            <person name="Roldan D.M."/>
            <person name="Menes R.J."/>
        </authorList>
    </citation>
    <scope>NUCLEOTIDE SEQUENCE [LARGE SCALE GENOMIC DNA]</scope>
    <source>
        <strain evidence="2 3">CCM 2812</strain>
    </source>
</reference>
<dbReference type="PANTHER" id="PTHR42673:SF4">
    <property type="entry name" value="MALEYLACETOACETATE ISOMERASE"/>
    <property type="match status" value="1"/>
</dbReference>
<dbReference type="Pfam" id="PF13410">
    <property type="entry name" value="GST_C_2"/>
    <property type="match status" value="1"/>
</dbReference>
<dbReference type="InterPro" id="IPR004045">
    <property type="entry name" value="Glutathione_S-Trfase_N"/>
</dbReference>
<dbReference type="EMBL" id="JAUZEE010000011">
    <property type="protein sequence ID" value="MDP4302420.1"/>
    <property type="molecule type" value="Genomic_DNA"/>
</dbReference>
<gene>
    <name evidence="2" type="ORF">Q8X39_17415</name>
</gene>
<dbReference type="RefSeq" id="WP_305750957.1">
    <property type="nucleotide sequence ID" value="NZ_JAUZEE010000011.1"/>
</dbReference>
<sequence length="235" mass="26116">MLKLYIGNKNYSSWSMRPWVLMKAAGIGFEEVKVRFDSFEADSSFKRTMGDLVPTGKVPALAIDEQPGRPPQVVWDTLAIAETLAERFPDLALWPTDARRRALARSLCAEMHSGFTALRSHCPMNIEAHLPEVGARLMAEQPGVRADLARIEAMWTGCLDAHGGPWLMGDRLGIVDAYYAPVAMRLRTYALPVHAAVASYVERLSASPGVAAWIADALAEHDFLDFEEPYRRSRT</sequence>
<keyword evidence="3" id="KW-1185">Reference proteome</keyword>
<dbReference type="CDD" id="cd03194">
    <property type="entry name" value="GST_C_3"/>
    <property type="match status" value="1"/>
</dbReference>
<dbReference type="InterPro" id="IPR036282">
    <property type="entry name" value="Glutathione-S-Trfase_C_sf"/>
</dbReference>
<evidence type="ECO:0000313" key="2">
    <source>
        <dbReference type="EMBL" id="MDP4302420.1"/>
    </source>
</evidence>
<name>A0ABT9G7H1_LEPDI</name>
<protein>
    <submittedName>
        <fullName evidence="2">Glutathione S-transferase family protein</fullName>
    </submittedName>
</protein>
<dbReference type="Gene3D" id="3.40.30.10">
    <property type="entry name" value="Glutaredoxin"/>
    <property type="match status" value="1"/>
</dbReference>
<accession>A0ABT9G7H1</accession>